<evidence type="ECO:0000313" key="3">
    <source>
        <dbReference type="EMBL" id="MBK1467827.1"/>
    </source>
</evidence>
<evidence type="ECO:0000256" key="1">
    <source>
        <dbReference type="SAM" id="SignalP"/>
    </source>
</evidence>
<evidence type="ECO:0000259" key="2">
    <source>
        <dbReference type="Pfam" id="PF17225"/>
    </source>
</evidence>
<name>A0ABS1C6W4_9FIRM</name>
<dbReference type="Gene3D" id="2.60.40.4250">
    <property type="match status" value="1"/>
</dbReference>
<comment type="caution">
    <text evidence="3">The sequence shown here is derived from an EMBL/GenBank/DDBJ whole genome shotgun (WGS) entry which is preliminary data.</text>
</comment>
<feature type="chain" id="PRO_5046305798" evidence="1">
    <location>
        <begin position="22"/>
        <end position="142"/>
    </location>
</feature>
<dbReference type="EMBL" id="JACVDA010000002">
    <property type="protein sequence ID" value="MBK1467827.1"/>
    <property type="molecule type" value="Genomic_DNA"/>
</dbReference>
<protein>
    <submittedName>
        <fullName evidence="3">DUF5301 domain-containing protein</fullName>
    </submittedName>
</protein>
<dbReference type="PROSITE" id="PS51257">
    <property type="entry name" value="PROKAR_LIPOPROTEIN"/>
    <property type="match status" value="1"/>
</dbReference>
<dbReference type="Pfam" id="PF17225">
    <property type="entry name" value="DUF5301"/>
    <property type="match status" value="1"/>
</dbReference>
<accession>A0ABS1C6W4</accession>
<evidence type="ECO:0000313" key="4">
    <source>
        <dbReference type="Proteomes" id="UP000823123"/>
    </source>
</evidence>
<feature type="signal peptide" evidence="1">
    <location>
        <begin position="1"/>
        <end position="21"/>
    </location>
</feature>
<reference evidence="3 4" key="1">
    <citation type="submission" date="2020-09" db="EMBL/GenBank/DDBJ databases">
        <title>Parvimonas S3374 sp. nov.</title>
        <authorList>
            <person name="Buhl M."/>
        </authorList>
    </citation>
    <scope>NUCLEOTIDE SEQUENCE [LARGE SCALE GENOMIC DNA]</scope>
    <source>
        <strain evidence="3 4">S3374</strain>
    </source>
</reference>
<dbReference type="RefSeq" id="WP_201274940.1">
    <property type="nucleotide sequence ID" value="NZ_JACVDA010000002.1"/>
</dbReference>
<feature type="domain" description="DUF5301" evidence="2">
    <location>
        <begin position="31"/>
        <end position="129"/>
    </location>
</feature>
<sequence length="142" mass="17019">MKNFKKYLVLLFCLTLLSACRRDKIVLPKPPDLDYIKVVRVTNKIDEKEILKIENQEEIKNFVDEISGATKTKEQSIQDEPINVDMYFKVEFYHKVSKDNPSKLYIYKTKKYTEKEYIYFEQPYRGIFKKNSNDLKFIKGLQ</sequence>
<dbReference type="Proteomes" id="UP000823123">
    <property type="component" value="Unassembled WGS sequence"/>
</dbReference>
<organism evidence="3 4">
    <name type="scientific">Parvimonas parva</name>
    <dbReference type="NCBI Taxonomy" id="2769485"/>
    <lineage>
        <taxon>Bacteria</taxon>
        <taxon>Bacillati</taxon>
        <taxon>Bacillota</taxon>
        <taxon>Tissierellia</taxon>
        <taxon>Tissierellales</taxon>
        <taxon>Peptoniphilaceae</taxon>
        <taxon>Parvimonas</taxon>
    </lineage>
</organism>
<proteinExistence type="predicted"/>
<dbReference type="InterPro" id="IPR033782">
    <property type="entry name" value="DUF5301"/>
</dbReference>
<keyword evidence="1" id="KW-0732">Signal</keyword>
<gene>
    <name evidence="3" type="ORF">IBJ83_00635</name>
</gene>
<keyword evidence="4" id="KW-1185">Reference proteome</keyword>